<sequence length="853" mass="93177">MLLKNILKVWLPAALLLPAALQAQIMASYYVSPTGHDNNPGTEAQPFRSIQKARDVVRARTGAWTGDIYIWLRGGTYTLNSTLTFTEADAGKDGHYVAYQAYTGERPIISGGTVLSGWQAHGNGIYRAPCSAMSFRQLYVNGKKALRARTPNAGTFNRLVSWNTSGQTISIIAGELGNVQNLSNGKVEMIVQQYWAESIMRIASVAANGAYKNITVHSTERNIVFNRDWPQKSPDQAYHLENSLDFLDQPGEWYLDDNTSPHYLYYKPRPGENMATATVVAPNIDRLVQVKGADFDHHAHHLIFEGITFEHANWTRPSEQGNIGLQSQQFSVGNDRSDRPDAAFYIANAHHMRLTRNVFRNCGSTGLDIYISTNNIITEGNVFHDISGNGMQIGKFSEPDVPIATVYNPSNVKEYCEDHVVANNYVYTCGTDYYCANGIAAGYIRNTSIIHNEVTDLPYSGINSGWGWTFSTNAMRNNHIEYNHIYNVMRLLCDGGGIYTLSNQGPASTIQYNYIHNTVRSVWATTQYTPTYPVASIYLDQGSAGFTIDQNCVVNTIPKWEVNFNGTASYNTLGANPPHDAGIIANAGIQTAYQDIKLTDPMPPPPTPPTPPIPGSGLRLWLRADAPAGVIVKDINNRVNTWGDGSGYTNTAIQTIQTYQPLYVANAVNGQPTLRFDGADDRMDILSMAGSWPAFTFIMVIRPNGLADYNQSLGALGGWGQFLFHGSANGSIYCGTGVPGRLTAPAGTLTDAEAQMYTYTYPGTGATSKLYKNGTEVASGVLSQSPADWTGFLLGATSAATLQGDVPEIIIYNRVLSATECNQVEAYLQEKYGCMLFVPGGISMVGHGGIKVN</sequence>
<gene>
    <name evidence="4" type="ORF">LX66_0332</name>
</gene>
<dbReference type="InterPro" id="IPR006626">
    <property type="entry name" value="PbH1"/>
</dbReference>
<evidence type="ECO:0000313" key="5">
    <source>
        <dbReference type="Proteomes" id="UP000316778"/>
    </source>
</evidence>
<protein>
    <submittedName>
        <fullName evidence="4">Parallel beta helix pectate lyase-like protein</fullName>
    </submittedName>
</protein>
<keyword evidence="5" id="KW-1185">Reference proteome</keyword>
<organism evidence="4 5">
    <name type="scientific">Chitinophaga japonensis</name>
    <name type="common">Flexibacter japonensis</name>
    <dbReference type="NCBI Taxonomy" id="104662"/>
    <lineage>
        <taxon>Bacteria</taxon>
        <taxon>Pseudomonadati</taxon>
        <taxon>Bacteroidota</taxon>
        <taxon>Chitinophagia</taxon>
        <taxon>Chitinophagales</taxon>
        <taxon>Chitinophagaceae</taxon>
        <taxon>Chitinophaga</taxon>
    </lineage>
</organism>
<dbReference type="InterPro" id="IPR039448">
    <property type="entry name" value="Beta_helix"/>
</dbReference>
<dbReference type="SUPFAM" id="SSF49899">
    <property type="entry name" value="Concanavalin A-like lectins/glucanases"/>
    <property type="match status" value="1"/>
</dbReference>
<feature type="domain" description="Right handed beta helix" evidence="2">
    <location>
        <begin position="307"/>
        <end position="394"/>
    </location>
</feature>
<dbReference type="EMBL" id="VLLG01000002">
    <property type="protein sequence ID" value="TWI90971.1"/>
    <property type="molecule type" value="Genomic_DNA"/>
</dbReference>
<dbReference type="OrthoDB" id="9808066at2"/>
<dbReference type="Gene3D" id="2.60.120.200">
    <property type="match status" value="1"/>
</dbReference>
<dbReference type="GO" id="GO:0016829">
    <property type="term" value="F:lyase activity"/>
    <property type="evidence" value="ECO:0007669"/>
    <property type="project" value="UniProtKB-KW"/>
</dbReference>
<dbReference type="GO" id="GO:0005975">
    <property type="term" value="P:carbohydrate metabolic process"/>
    <property type="evidence" value="ECO:0007669"/>
    <property type="project" value="UniProtKB-ARBA"/>
</dbReference>
<evidence type="ECO:0000259" key="2">
    <source>
        <dbReference type="Pfam" id="PF13229"/>
    </source>
</evidence>
<feature type="signal peptide" evidence="1">
    <location>
        <begin position="1"/>
        <end position="23"/>
    </location>
</feature>
<dbReference type="GO" id="GO:0004553">
    <property type="term" value="F:hydrolase activity, hydrolyzing O-glycosyl compounds"/>
    <property type="evidence" value="ECO:0007669"/>
    <property type="project" value="UniProtKB-ARBA"/>
</dbReference>
<dbReference type="InterPro" id="IPR011050">
    <property type="entry name" value="Pectin_lyase_fold/virulence"/>
</dbReference>
<feature type="domain" description="GH141-like insertion" evidence="3">
    <location>
        <begin position="132"/>
        <end position="269"/>
    </location>
</feature>
<comment type="caution">
    <text evidence="4">The sequence shown here is derived from an EMBL/GenBank/DDBJ whole genome shotgun (WGS) entry which is preliminary data.</text>
</comment>
<dbReference type="InterPro" id="IPR048482">
    <property type="entry name" value="GH141_ins"/>
</dbReference>
<evidence type="ECO:0000256" key="1">
    <source>
        <dbReference type="SAM" id="SignalP"/>
    </source>
</evidence>
<dbReference type="InterPro" id="IPR012334">
    <property type="entry name" value="Pectin_lyas_fold"/>
</dbReference>
<keyword evidence="1" id="KW-0732">Signal</keyword>
<dbReference type="AlphaFoldDB" id="A0A562TBM1"/>
<dbReference type="Pfam" id="PF13385">
    <property type="entry name" value="Laminin_G_3"/>
    <property type="match status" value="1"/>
</dbReference>
<dbReference type="SMART" id="SM00710">
    <property type="entry name" value="PbH1"/>
    <property type="match status" value="6"/>
</dbReference>
<dbReference type="Pfam" id="PF21231">
    <property type="entry name" value="GH141_M"/>
    <property type="match status" value="1"/>
</dbReference>
<keyword evidence="4" id="KW-0456">Lyase</keyword>
<accession>A0A562TBM1</accession>
<dbReference type="PANTHER" id="PTHR36453">
    <property type="entry name" value="SECRETED PROTEIN-RELATED"/>
    <property type="match status" value="1"/>
</dbReference>
<dbReference type="SUPFAM" id="SSF51126">
    <property type="entry name" value="Pectin lyase-like"/>
    <property type="match status" value="1"/>
</dbReference>
<feature type="chain" id="PRO_5021778938" evidence="1">
    <location>
        <begin position="24"/>
        <end position="853"/>
    </location>
</feature>
<reference evidence="4 5" key="1">
    <citation type="journal article" date="2013" name="Stand. Genomic Sci.">
        <title>Genomic Encyclopedia of Type Strains, Phase I: The one thousand microbial genomes (KMG-I) project.</title>
        <authorList>
            <person name="Kyrpides N.C."/>
            <person name="Woyke T."/>
            <person name="Eisen J.A."/>
            <person name="Garrity G."/>
            <person name="Lilburn T.G."/>
            <person name="Beck B.J."/>
            <person name="Whitman W.B."/>
            <person name="Hugenholtz P."/>
            <person name="Klenk H.P."/>
        </authorList>
    </citation>
    <scope>NUCLEOTIDE SEQUENCE [LARGE SCALE GENOMIC DNA]</scope>
    <source>
        <strain evidence="4 5">DSM 13484</strain>
    </source>
</reference>
<dbReference type="Pfam" id="PF13229">
    <property type="entry name" value="Beta_helix"/>
    <property type="match status" value="1"/>
</dbReference>
<name>A0A562TBM1_CHIJA</name>
<dbReference type="Gene3D" id="2.160.20.10">
    <property type="entry name" value="Single-stranded right-handed beta-helix, Pectin lyase-like"/>
    <property type="match status" value="2"/>
</dbReference>
<dbReference type="PANTHER" id="PTHR36453:SF1">
    <property type="entry name" value="RIGHT HANDED BETA HELIX DOMAIN-CONTAINING PROTEIN"/>
    <property type="match status" value="1"/>
</dbReference>
<evidence type="ECO:0000259" key="3">
    <source>
        <dbReference type="Pfam" id="PF21231"/>
    </source>
</evidence>
<dbReference type="RefSeq" id="WP_145710147.1">
    <property type="nucleotide sequence ID" value="NZ_BAAAFY010000001.1"/>
</dbReference>
<proteinExistence type="predicted"/>
<dbReference type="InterPro" id="IPR013320">
    <property type="entry name" value="ConA-like_dom_sf"/>
</dbReference>
<dbReference type="Proteomes" id="UP000316778">
    <property type="component" value="Unassembled WGS sequence"/>
</dbReference>
<evidence type="ECO:0000313" key="4">
    <source>
        <dbReference type="EMBL" id="TWI90971.1"/>
    </source>
</evidence>